<gene>
    <name evidence="9" type="ORF">KUTeg_018788</name>
</gene>
<evidence type="ECO:0000256" key="1">
    <source>
        <dbReference type="ARBA" id="ARBA00001968"/>
    </source>
</evidence>
<keyword evidence="10" id="KW-1185">Reference proteome</keyword>
<dbReference type="EMBL" id="JARBDR010000915">
    <property type="protein sequence ID" value="KAJ8303678.1"/>
    <property type="molecule type" value="Genomic_DNA"/>
</dbReference>
<name>A0ABQ9EEE8_TEGGR</name>
<keyword evidence="7" id="KW-0539">Nucleus</keyword>
<evidence type="ECO:0000256" key="3">
    <source>
        <dbReference type="ARBA" id="ARBA00006958"/>
    </source>
</evidence>
<feature type="domain" description="DDE Tnp4" evidence="8">
    <location>
        <begin position="38"/>
        <end position="175"/>
    </location>
</feature>
<dbReference type="PANTHER" id="PTHR22930:SF85">
    <property type="entry name" value="GH03217P-RELATED"/>
    <property type="match status" value="1"/>
</dbReference>
<keyword evidence="4" id="KW-0540">Nuclease</keyword>
<comment type="similarity">
    <text evidence="3">Belongs to the HARBI1 family.</text>
</comment>
<comment type="cofactor">
    <cofactor evidence="1">
        <name>a divalent metal cation</name>
        <dbReference type="ChEBI" id="CHEBI:60240"/>
    </cofactor>
</comment>
<dbReference type="InterPro" id="IPR045249">
    <property type="entry name" value="HARBI1-like"/>
</dbReference>
<proteinExistence type="inferred from homology"/>
<sequence length="282" mass="32731">MERARFQSGLKHCRLPLKPGRYVKLHILSAINTGGRRKNRESFINRMGFSSVLLQAVCDVNMKFIHIYVGRPGSIHVARMFRNSDLTELFEDVPLDLHILGDSAYLLNVALLTPYRDNDLHQSKDKFNTLHSTSRSVVEGTFGLFKGQFRRLKYLDVSLDFKIPEVISTCLALHNYIRSTEKKVQCRNVVKFLRKILKACMLEILQMLLRREMELQLPYRELNETSMVKQEFDGIKQEFDGSTSRVTVYFSLTPFIVNFPVLDSLFGLKDMHKNLEYFGLDI</sequence>
<dbReference type="Pfam" id="PF13359">
    <property type="entry name" value="DDE_Tnp_4"/>
    <property type="match status" value="1"/>
</dbReference>
<comment type="caution">
    <text evidence="9">The sequence shown here is derived from an EMBL/GenBank/DDBJ whole genome shotgun (WGS) entry which is preliminary data.</text>
</comment>
<comment type="subcellular location">
    <subcellularLocation>
        <location evidence="2">Nucleus</location>
    </subcellularLocation>
</comment>
<evidence type="ECO:0000256" key="7">
    <source>
        <dbReference type="ARBA" id="ARBA00023242"/>
    </source>
</evidence>
<evidence type="ECO:0000256" key="4">
    <source>
        <dbReference type="ARBA" id="ARBA00022722"/>
    </source>
</evidence>
<evidence type="ECO:0000259" key="8">
    <source>
        <dbReference type="Pfam" id="PF13359"/>
    </source>
</evidence>
<dbReference type="InterPro" id="IPR027806">
    <property type="entry name" value="HARBI1_dom"/>
</dbReference>
<evidence type="ECO:0000256" key="6">
    <source>
        <dbReference type="ARBA" id="ARBA00022801"/>
    </source>
</evidence>
<evidence type="ECO:0000313" key="10">
    <source>
        <dbReference type="Proteomes" id="UP001217089"/>
    </source>
</evidence>
<keyword evidence="6" id="KW-0378">Hydrolase</keyword>
<evidence type="ECO:0000313" key="9">
    <source>
        <dbReference type="EMBL" id="KAJ8303678.1"/>
    </source>
</evidence>
<dbReference type="PANTHER" id="PTHR22930">
    <property type="match status" value="1"/>
</dbReference>
<keyword evidence="5" id="KW-0479">Metal-binding</keyword>
<reference evidence="9 10" key="1">
    <citation type="submission" date="2022-12" db="EMBL/GenBank/DDBJ databases">
        <title>Chromosome-level genome of Tegillarca granosa.</title>
        <authorList>
            <person name="Kim J."/>
        </authorList>
    </citation>
    <scope>NUCLEOTIDE SEQUENCE [LARGE SCALE GENOMIC DNA]</scope>
    <source>
        <strain evidence="9">Teg-2019</strain>
        <tissue evidence="9">Adductor muscle</tissue>
    </source>
</reference>
<evidence type="ECO:0000256" key="5">
    <source>
        <dbReference type="ARBA" id="ARBA00022723"/>
    </source>
</evidence>
<evidence type="ECO:0000256" key="2">
    <source>
        <dbReference type="ARBA" id="ARBA00004123"/>
    </source>
</evidence>
<protein>
    <recommendedName>
        <fullName evidence="8">DDE Tnp4 domain-containing protein</fullName>
    </recommendedName>
</protein>
<organism evidence="9 10">
    <name type="scientific">Tegillarca granosa</name>
    <name type="common">Malaysian cockle</name>
    <name type="synonym">Anadara granosa</name>
    <dbReference type="NCBI Taxonomy" id="220873"/>
    <lineage>
        <taxon>Eukaryota</taxon>
        <taxon>Metazoa</taxon>
        <taxon>Spiralia</taxon>
        <taxon>Lophotrochozoa</taxon>
        <taxon>Mollusca</taxon>
        <taxon>Bivalvia</taxon>
        <taxon>Autobranchia</taxon>
        <taxon>Pteriomorphia</taxon>
        <taxon>Arcoida</taxon>
        <taxon>Arcoidea</taxon>
        <taxon>Arcidae</taxon>
        <taxon>Tegillarca</taxon>
    </lineage>
</organism>
<dbReference type="Proteomes" id="UP001217089">
    <property type="component" value="Unassembled WGS sequence"/>
</dbReference>
<accession>A0ABQ9EEE8</accession>